<accession>A0A453I7U9</accession>
<proteinExistence type="predicted"/>
<reference evidence="3" key="4">
    <citation type="submission" date="2019-03" db="UniProtKB">
        <authorList>
            <consortium name="EnsemblPlants"/>
        </authorList>
    </citation>
    <scope>IDENTIFICATION</scope>
</reference>
<dbReference type="Gramene" id="AET4Gv20473400.24">
    <property type="protein sequence ID" value="AET4Gv20473400.24"/>
    <property type="gene ID" value="AET4Gv20473400"/>
</dbReference>
<evidence type="ECO:0000256" key="1">
    <source>
        <dbReference type="SAM" id="MobiDB-lite"/>
    </source>
</evidence>
<reference evidence="3" key="3">
    <citation type="journal article" date="2017" name="Nature">
        <title>Genome sequence of the progenitor of the wheat D genome Aegilops tauschii.</title>
        <authorList>
            <person name="Luo M.C."/>
            <person name="Gu Y.Q."/>
            <person name="Puiu D."/>
            <person name="Wang H."/>
            <person name="Twardziok S.O."/>
            <person name="Deal K.R."/>
            <person name="Huo N."/>
            <person name="Zhu T."/>
            <person name="Wang L."/>
            <person name="Wang Y."/>
            <person name="McGuire P.E."/>
            <person name="Liu S."/>
            <person name="Long H."/>
            <person name="Ramasamy R.K."/>
            <person name="Rodriguez J.C."/>
            <person name="Van S.L."/>
            <person name="Yuan L."/>
            <person name="Wang Z."/>
            <person name="Xia Z."/>
            <person name="Xiao L."/>
            <person name="Anderson O.D."/>
            <person name="Ouyang S."/>
            <person name="Liang Y."/>
            <person name="Zimin A.V."/>
            <person name="Pertea G."/>
            <person name="Qi P."/>
            <person name="Bennetzen J.L."/>
            <person name="Dai X."/>
            <person name="Dawson M.W."/>
            <person name="Muller H.G."/>
            <person name="Kugler K."/>
            <person name="Rivarola-Duarte L."/>
            <person name="Spannagl M."/>
            <person name="Mayer K.F.X."/>
            <person name="Lu F.H."/>
            <person name="Bevan M.W."/>
            <person name="Leroy P."/>
            <person name="Li P."/>
            <person name="You F.M."/>
            <person name="Sun Q."/>
            <person name="Liu Z."/>
            <person name="Lyons E."/>
            <person name="Wicker T."/>
            <person name="Salzberg S.L."/>
            <person name="Devos K.M."/>
            <person name="Dvorak J."/>
        </authorList>
    </citation>
    <scope>NUCLEOTIDE SEQUENCE [LARGE SCALE GENOMIC DNA]</scope>
    <source>
        <strain evidence="3">cv. AL8/78</strain>
    </source>
</reference>
<keyword evidence="2" id="KW-0732">Signal</keyword>
<reference evidence="3" key="5">
    <citation type="journal article" date="2021" name="G3 (Bethesda)">
        <title>Aegilops tauschii genome assembly Aet v5.0 features greater sequence contiguity and improved annotation.</title>
        <authorList>
            <person name="Wang L."/>
            <person name="Zhu T."/>
            <person name="Rodriguez J.C."/>
            <person name="Deal K.R."/>
            <person name="Dubcovsky J."/>
            <person name="McGuire P.E."/>
            <person name="Lux T."/>
            <person name="Spannagl M."/>
            <person name="Mayer K.F.X."/>
            <person name="Baldrich P."/>
            <person name="Meyers B.C."/>
            <person name="Huo N."/>
            <person name="Gu Y.Q."/>
            <person name="Zhou H."/>
            <person name="Devos K.M."/>
            <person name="Bennetzen J.L."/>
            <person name="Unver T."/>
            <person name="Budak H."/>
            <person name="Gulick P.J."/>
            <person name="Galiba G."/>
            <person name="Kalapos B."/>
            <person name="Nelson D.R."/>
            <person name="Li P."/>
            <person name="You F.M."/>
            <person name="Luo M.C."/>
            <person name="Dvorak J."/>
        </authorList>
    </citation>
    <scope>NUCLEOTIDE SEQUENCE [LARGE SCALE GENOMIC DNA]</scope>
    <source>
        <strain evidence="3">cv. AL8/78</strain>
    </source>
</reference>
<keyword evidence="4" id="KW-1185">Reference proteome</keyword>
<sequence length="146" mass="17030">MSIMATRSVLLYLINFTLYNQNKRGKYNVGMMNLHTCMTKEVESPSLVTPWYHLVPNTLNIKNPTIRKCSSGGIDGRKMEERGVKRNMARERRWNKKMKNVRGNVALLGLTRSRKGLARSRRPKQRSKKRRKRRGRMVGRRKAQSG</sequence>
<organism evidence="3 4">
    <name type="scientific">Aegilops tauschii subsp. strangulata</name>
    <name type="common">Goatgrass</name>
    <dbReference type="NCBI Taxonomy" id="200361"/>
    <lineage>
        <taxon>Eukaryota</taxon>
        <taxon>Viridiplantae</taxon>
        <taxon>Streptophyta</taxon>
        <taxon>Embryophyta</taxon>
        <taxon>Tracheophyta</taxon>
        <taxon>Spermatophyta</taxon>
        <taxon>Magnoliopsida</taxon>
        <taxon>Liliopsida</taxon>
        <taxon>Poales</taxon>
        <taxon>Poaceae</taxon>
        <taxon>BOP clade</taxon>
        <taxon>Pooideae</taxon>
        <taxon>Triticodae</taxon>
        <taxon>Triticeae</taxon>
        <taxon>Triticinae</taxon>
        <taxon>Aegilops</taxon>
    </lineage>
</organism>
<dbReference type="EnsemblPlants" id="AET4Gv20473400.24">
    <property type="protein sequence ID" value="AET4Gv20473400.24"/>
    <property type="gene ID" value="AET4Gv20473400"/>
</dbReference>
<evidence type="ECO:0000313" key="4">
    <source>
        <dbReference type="Proteomes" id="UP000015105"/>
    </source>
</evidence>
<dbReference type="Proteomes" id="UP000015105">
    <property type="component" value="Chromosome 4D"/>
</dbReference>
<reference evidence="4" key="1">
    <citation type="journal article" date="2014" name="Science">
        <title>Ancient hybridizations among the ancestral genomes of bread wheat.</title>
        <authorList>
            <consortium name="International Wheat Genome Sequencing Consortium,"/>
            <person name="Marcussen T."/>
            <person name="Sandve S.R."/>
            <person name="Heier L."/>
            <person name="Spannagl M."/>
            <person name="Pfeifer M."/>
            <person name="Jakobsen K.S."/>
            <person name="Wulff B.B."/>
            <person name="Steuernagel B."/>
            <person name="Mayer K.F."/>
            <person name="Olsen O.A."/>
        </authorList>
    </citation>
    <scope>NUCLEOTIDE SEQUENCE [LARGE SCALE GENOMIC DNA]</scope>
    <source>
        <strain evidence="4">cv. AL8/78</strain>
    </source>
</reference>
<evidence type="ECO:0000256" key="2">
    <source>
        <dbReference type="SAM" id="SignalP"/>
    </source>
</evidence>
<dbReference type="AlphaFoldDB" id="A0A453I7U9"/>
<evidence type="ECO:0000313" key="3">
    <source>
        <dbReference type="EnsemblPlants" id="AET4Gv20473400.24"/>
    </source>
</evidence>
<feature type="signal peptide" evidence="2">
    <location>
        <begin position="1"/>
        <end position="19"/>
    </location>
</feature>
<name>A0A453I7U9_AEGTS</name>
<reference evidence="4" key="2">
    <citation type="journal article" date="2017" name="Nat. Plants">
        <title>The Aegilops tauschii genome reveals multiple impacts of transposons.</title>
        <authorList>
            <person name="Zhao G."/>
            <person name="Zou C."/>
            <person name="Li K."/>
            <person name="Wang K."/>
            <person name="Li T."/>
            <person name="Gao L."/>
            <person name="Zhang X."/>
            <person name="Wang H."/>
            <person name="Yang Z."/>
            <person name="Liu X."/>
            <person name="Jiang W."/>
            <person name="Mao L."/>
            <person name="Kong X."/>
            <person name="Jiao Y."/>
            <person name="Jia J."/>
        </authorList>
    </citation>
    <scope>NUCLEOTIDE SEQUENCE [LARGE SCALE GENOMIC DNA]</scope>
    <source>
        <strain evidence="4">cv. AL8/78</strain>
    </source>
</reference>
<feature type="chain" id="PRO_5019246141" evidence="2">
    <location>
        <begin position="20"/>
        <end position="146"/>
    </location>
</feature>
<protein>
    <submittedName>
        <fullName evidence="3">Uncharacterized protein</fullName>
    </submittedName>
</protein>
<feature type="region of interest" description="Disordered" evidence="1">
    <location>
        <begin position="110"/>
        <end position="146"/>
    </location>
</feature>
<feature type="compositionally biased region" description="Basic residues" evidence="1">
    <location>
        <begin position="112"/>
        <end position="146"/>
    </location>
</feature>